<evidence type="ECO:0000313" key="1">
    <source>
        <dbReference type="EMBL" id="KAI9513489.1"/>
    </source>
</evidence>
<protein>
    <submittedName>
        <fullName evidence="1">DnaJ-domain-containing protein</fullName>
    </submittedName>
</protein>
<organism evidence="1 2">
    <name type="scientific">Russula earlei</name>
    <dbReference type="NCBI Taxonomy" id="71964"/>
    <lineage>
        <taxon>Eukaryota</taxon>
        <taxon>Fungi</taxon>
        <taxon>Dikarya</taxon>
        <taxon>Basidiomycota</taxon>
        <taxon>Agaricomycotina</taxon>
        <taxon>Agaricomycetes</taxon>
        <taxon>Russulales</taxon>
        <taxon>Russulaceae</taxon>
        <taxon>Russula</taxon>
    </lineage>
</organism>
<dbReference type="Proteomes" id="UP001207468">
    <property type="component" value="Unassembled WGS sequence"/>
</dbReference>
<comment type="caution">
    <text evidence="1">The sequence shown here is derived from an EMBL/GenBank/DDBJ whole genome shotgun (WGS) entry which is preliminary data.</text>
</comment>
<evidence type="ECO:0000313" key="2">
    <source>
        <dbReference type="Proteomes" id="UP001207468"/>
    </source>
</evidence>
<name>A0ACC0UQX4_9AGAM</name>
<reference evidence="1" key="1">
    <citation type="submission" date="2021-03" db="EMBL/GenBank/DDBJ databases">
        <title>Evolutionary priming and transition to the ectomycorrhizal habit in an iconic lineage of mushroom-forming fungi: is preadaptation a requirement?</title>
        <authorList>
            <consortium name="DOE Joint Genome Institute"/>
            <person name="Looney B.P."/>
            <person name="Miyauchi S."/>
            <person name="Morin E."/>
            <person name="Drula E."/>
            <person name="Courty P.E."/>
            <person name="Chicoki N."/>
            <person name="Fauchery L."/>
            <person name="Kohler A."/>
            <person name="Kuo A."/>
            <person name="LaButti K."/>
            <person name="Pangilinan J."/>
            <person name="Lipzen A."/>
            <person name="Riley R."/>
            <person name="Andreopoulos W."/>
            <person name="He G."/>
            <person name="Johnson J."/>
            <person name="Barry K.W."/>
            <person name="Grigoriev I.V."/>
            <person name="Nagy L."/>
            <person name="Hibbett D."/>
            <person name="Henrissat B."/>
            <person name="Matheny P.B."/>
            <person name="Labbe J."/>
            <person name="Martin A.F."/>
        </authorList>
    </citation>
    <scope>NUCLEOTIDE SEQUENCE</scope>
    <source>
        <strain evidence="1">BPL698</strain>
    </source>
</reference>
<keyword evidence="2" id="KW-1185">Reference proteome</keyword>
<proteinExistence type="predicted"/>
<sequence>MHSHLGALLRKGAGATGSLASRPRRTFSAMRAHHAENHYDALSIPRNASKSQIKSAYYKLSKQFHPDINDDPLAREKFLVFSEAYAVLGDDRKRRSYDRSLAASSGGGPHHHYQPPPPYSHYATANDARRRSANYAWERRRRPPPGSNLHAHHPSHPHHHHQHQPRSRPFESSDPHARRTAAGHTSNYRPPRTGWKETELDRVNRVSGLGRAVQLIGLFMAVAVVGTLGKS</sequence>
<dbReference type="EMBL" id="JAGFNK010000001">
    <property type="protein sequence ID" value="KAI9513489.1"/>
    <property type="molecule type" value="Genomic_DNA"/>
</dbReference>
<gene>
    <name evidence="1" type="ORF">F5148DRAFT_8999</name>
</gene>
<accession>A0ACC0UQX4</accession>